<evidence type="ECO:0000313" key="2">
    <source>
        <dbReference type="EMBL" id="MFD2648006.1"/>
    </source>
</evidence>
<reference evidence="3" key="1">
    <citation type="journal article" date="2019" name="Int. J. Syst. Evol. Microbiol.">
        <title>The Global Catalogue of Microorganisms (GCM) 10K type strain sequencing project: providing services to taxonomists for standard genome sequencing and annotation.</title>
        <authorList>
            <consortium name="The Broad Institute Genomics Platform"/>
            <consortium name="The Broad Institute Genome Sequencing Center for Infectious Disease"/>
            <person name="Wu L."/>
            <person name="Ma J."/>
        </authorList>
    </citation>
    <scope>NUCLEOTIDE SEQUENCE [LARGE SCALE GENOMIC DNA]</scope>
    <source>
        <strain evidence="3">CCM 7427</strain>
    </source>
</reference>
<keyword evidence="3" id="KW-1185">Reference proteome</keyword>
<feature type="transmembrane region" description="Helical" evidence="1">
    <location>
        <begin position="30"/>
        <end position="48"/>
    </location>
</feature>
<dbReference type="Proteomes" id="UP001597521">
    <property type="component" value="Unassembled WGS sequence"/>
</dbReference>
<organism evidence="2 3">
    <name type="scientific">Devosia albogilva</name>
    <dbReference type="NCBI Taxonomy" id="429726"/>
    <lineage>
        <taxon>Bacteria</taxon>
        <taxon>Pseudomonadati</taxon>
        <taxon>Pseudomonadota</taxon>
        <taxon>Alphaproteobacteria</taxon>
        <taxon>Hyphomicrobiales</taxon>
        <taxon>Devosiaceae</taxon>
        <taxon>Devosia</taxon>
    </lineage>
</organism>
<name>A0ABW5QKH7_9HYPH</name>
<sequence length="56" mass="6225">MSRMNARPRRCSRKSLVFGLWGRDGAYQDLALVGALMAMIGALAIGFVDRERRRAG</sequence>
<gene>
    <name evidence="2" type="ORF">ACFSX5_09400</name>
</gene>
<evidence type="ECO:0000313" key="3">
    <source>
        <dbReference type="Proteomes" id="UP001597521"/>
    </source>
</evidence>
<dbReference type="RefSeq" id="WP_386833071.1">
    <property type="nucleotide sequence ID" value="NZ_JBHUNP010000001.1"/>
</dbReference>
<accession>A0ABW5QKH7</accession>
<dbReference type="EMBL" id="JBHUNP010000001">
    <property type="protein sequence ID" value="MFD2648006.1"/>
    <property type="molecule type" value="Genomic_DNA"/>
</dbReference>
<keyword evidence="1" id="KW-0812">Transmembrane</keyword>
<evidence type="ECO:0000256" key="1">
    <source>
        <dbReference type="SAM" id="Phobius"/>
    </source>
</evidence>
<keyword evidence="1" id="KW-0472">Membrane</keyword>
<comment type="caution">
    <text evidence="2">The sequence shown here is derived from an EMBL/GenBank/DDBJ whole genome shotgun (WGS) entry which is preliminary data.</text>
</comment>
<proteinExistence type="predicted"/>
<protein>
    <submittedName>
        <fullName evidence="2">Uncharacterized protein</fullName>
    </submittedName>
</protein>
<keyword evidence="1" id="KW-1133">Transmembrane helix</keyword>